<dbReference type="PROSITE" id="PS51257">
    <property type="entry name" value="PROKAR_LIPOPROTEIN"/>
    <property type="match status" value="1"/>
</dbReference>
<protein>
    <submittedName>
        <fullName evidence="1">YhcN/YlaJ family sporulation lipoprotein</fullName>
    </submittedName>
</protein>
<dbReference type="EMBL" id="SMAB01000010">
    <property type="protein sequence ID" value="TCS82068.1"/>
    <property type="molecule type" value="Genomic_DNA"/>
</dbReference>
<dbReference type="RefSeq" id="WP_165895009.1">
    <property type="nucleotide sequence ID" value="NZ_SMAB01000010.1"/>
</dbReference>
<organism evidence="1 2">
    <name type="scientific">Tepidibacillus fermentans</name>
    <dbReference type="NCBI Taxonomy" id="1281767"/>
    <lineage>
        <taxon>Bacteria</taxon>
        <taxon>Bacillati</taxon>
        <taxon>Bacillota</taxon>
        <taxon>Bacilli</taxon>
        <taxon>Bacillales</taxon>
        <taxon>Bacillaceae</taxon>
        <taxon>Tepidibacillus</taxon>
    </lineage>
</organism>
<sequence>MQTRKIFLFVIATLLVLGLVGCNTNKPLTQSYNDRNVRPYNYDGTRNYGTYNEGAPYYGAPNYAPNYNRVTPYNGATPYANYDNRFRNNVNAEADRLADIAARVNGVHDATVVIAGGNVYVGINLNDRIQTGPQSDAVERNVYHAVKKAAPHYNVYITSDADLLGRLRNIGDGIRNGTPIDRFQTDMRDFNTRFRTYTR</sequence>
<dbReference type="InterPro" id="IPR019076">
    <property type="entry name" value="Spore_lipoprot_YhcN/YlaJ-like"/>
</dbReference>
<accession>A0A4R3KFL0</accession>
<evidence type="ECO:0000313" key="2">
    <source>
        <dbReference type="Proteomes" id="UP000295788"/>
    </source>
</evidence>
<keyword evidence="2" id="KW-1185">Reference proteome</keyword>
<gene>
    <name evidence="1" type="ORF">EDD72_1101</name>
</gene>
<comment type="caution">
    <text evidence="1">The sequence shown here is derived from an EMBL/GenBank/DDBJ whole genome shotgun (WGS) entry which is preliminary data.</text>
</comment>
<proteinExistence type="predicted"/>
<dbReference type="Pfam" id="PF09580">
    <property type="entry name" value="Spore_YhcN_YlaJ"/>
    <property type="match status" value="1"/>
</dbReference>
<dbReference type="Proteomes" id="UP000295788">
    <property type="component" value="Unassembled WGS sequence"/>
</dbReference>
<keyword evidence="1" id="KW-0449">Lipoprotein</keyword>
<name>A0A4R3KFL0_9BACI</name>
<evidence type="ECO:0000313" key="1">
    <source>
        <dbReference type="EMBL" id="TCS82068.1"/>
    </source>
</evidence>
<dbReference type="AlphaFoldDB" id="A0A4R3KFL0"/>
<reference evidence="1 2" key="1">
    <citation type="submission" date="2019-03" db="EMBL/GenBank/DDBJ databases">
        <title>Genomic Encyclopedia of Type Strains, Phase IV (KMG-IV): sequencing the most valuable type-strain genomes for metagenomic binning, comparative biology and taxonomic classification.</title>
        <authorList>
            <person name="Goeker M."/>
        </authorList>
    </citation>
    <scope>NUCLEOTIDE SEQUENCE [LARGE SCALE GENOMIC DNA]</scope>
    <source>
        <strain evidence="1 2">DSM 23802</strain>
    </source>
</reference>